<dbReference type="NCBIfam" id="TIGR00342">
    <property type="entry name" value="tRNA uracil 4-sulfurtransferase ThiI"/>
    <property type="match status" value="1"/>
</dbReference>
<dbReference type="PROSITE" id="PS51165">
    <property type="entry name" value="THUMP"/>
    <property type="match status" value="1"/>
</dbReference>
<feature type="binding site" evidence="18">
    <location>
        <position position="298"/>
    </location>
    <ligand>
        <name>ATP</name>
        <dbReference type="ChEBI" id="CHEBI:30616"/>
    </ligand>
</feature>
<dbReference type="InterPro" id="IPR049961">
    <property type="entry name" value="ThiI_N"/>
</dbReference>
<feature type="binding site" evidence="18">
    <location>
        <position position="276"/>
    </location>
    <ligand>
        <name>ATP</name>
        <dbReference type="ChEBI" id="CHEBI:30616"/>
    </ligand>
</feature>
<evidence type="ECO:0000256" key="18">
    <source>
        <dbReference type="HAMAP-Rule" id="MF_00021"/>
    </source>
</evidence>
<evidence type="ECO:0000256" key="16">
    <source>
        <dbReference type="ARBA" id="ARBA00077849"/>
    </source>
</evidence>
<dbReference type="EMBL" id="CP001804">
    <property type="protein sequence ID" value="ACY15080.1"/>
    <property type="molecule type" value="Genomic_DNA"/>
</dbReference>
<evidence type="ECO:0000313" key="21">
    <source>
        <dbReference type="Proteomes" id="UP000001880"/>
    </source>
</evidence>
<keyword evidence="7 18" id="KW-0694">RNA-binding</keyword>
<dbReference type="UniPathway" id="UPA00060"/>
<proteinExistence type="inferred from homology"/>
<comment type="function">
    <text evidence="11 18">Catalyzes the ATP-dependent transfer of a sulfur to tRNA to produce 4-thiouridine in position 8 of tRNAs, which functions as a near-UV photosensor. Also catalyzes the transfer of sulfur to the sulfur carrier protein ThiS, forming ThiS-thiocarboxylate. This is a step in the synthesis of thiazole, in the thiamine biosynthesis pathway. The sulfur is donated as persulfide by IscS.</text>
</comment>
<dbReference type="Gene3D" id="3.40.50.620">
    <property type="entry name" value="HUPs"/>
    <property type="match status" value="1"/>
</dbReference>
<keyword evidence="4 18" id="KW-0808">Transferase</keyword>
<dbReference type="CDD" id="cd11716">
    <property type="entry name" value="THUMP_ThiI"/>
    <property type="match status" value="1"/>
</dbReference>
<evidence type="ECO:0000256" key="7">
    <source>
        <dbReference type="ARBA" id="ARBA00022884"/>
    </source>
</evidence>
<dbReference type="GO" id="GO:0005524">
    <property type="term" value="F:ATP binding"/>
    <property type="evidence" value="ECO:0007669"/>
    <property type="project" value="UniProtKB-UniRule"/>
</dbReference>
<evidence type="ECO:0000256" key="2">
    <source>
        <dbReference type="ARBA" id="ARBA00022490"/>
    </source>
</evidence>
<dbReference type="KEGG" id="hoh:Hoch_2546"/>
<dbReference type="HOGENOM" id="CLU_037952_4_0_7"/>
<dbReference type="SUPFAM" id="SSF52402">
    <property type="entry name" value="Adenine nucleotide alpha hydrolases-like"/>
    <property type="match status" value="1"/>
</dbReference>
<dbReference type="Pfam" id="PF22025">
    <property type="entry name" value="ThiI_fer"/>
    <property type="match status" value="1"/>
</dbReference>
<dbReference type="GO" id="GO:0140741">
    <property type="term" value="F:tRNA-uracil-4 sulfurtransferase activity"/>
    <property type="evidence" value="ECO:0007669"/>
    <property type="project" value="UniProtKB-EC"/>
</dbReference>
<comment type="pathway">
    <text evidence="18">Cofactor biosynthesis; thiamine diphosphate biosynthesis.</text>
</comment>
<name>D0LKN2_HALO1</name>
<evidence type="ECO:0000256" key="5">
    <source>
        <dbReference type="ARBA" id="ARBA00022741"/>
    </source>
</evidence>
<dbReference type="InterPro" id="IPR054173">
    <property type="entry name" value="ThiI_fer"/>
</dbReference>
<dbReference type="InterPro" id="IPR004114">
    <property type="entry name" value="THUMP_dom"/>
</dbReference>
<dbReference type="Gene3D" id="3.30.2130.30">
    <property type="match status" value="1"/>
</dbReference>
<feature type="domain" description="THUMP" evidence="19">
    <location>
        <begin position="67"/>
        <end position="175"/>
    </location>
</feature>
<dbReference type="InterPro" id="IPR014729">
    <property type="entry name" value="Rossmann-like_a/b/a_fold"/>
</dbReference>
<dbReference type="FunFam" id="3.40.50.620:FF:000053">
    <property type="entry name" value="Probable tRNA sulfurtransferase"/>
    <property type="match status" value="1"/>
</dbReference>
<feature type="binding site" evidence="18">
    <location>
        <position position="307"/>
    </location>
    <ligand>
        <name>ATP</name>
        <dbReference type="ChEBI" id="CHEBI:30616"/>
    </ligand>
</feature>
<feature type="binding site" evidence="18">
    <location>
        <begin position="192"/>
        <end position="193"/>
    </location>
    <ligand>
        <name>ATP</name>
        <dbReference type="ChEBI" id="CHEBI:30616"/>
    </ligand>
</feature>
<dbReference type="InterPro" id="IPR049962">
    <property type="entry name" value="THUMP_ThiI"/>
</dbReference>
<comment type="catalytic activity">
    <reaction evidence="9 18">
        <text>[ThiI sulfur-carrier protein]-S-sulfanyl-L-cysteine + a uridine in tRNA + 2 reduced [2Fe-2S]-[ferredoxin] + ATP + H(+) = [ThiI sulfur-carrier protein]-L-cysteine + a 4-thiouridine in tRNA + 2 oxidized [2Fe-2S]-[ferredoxin] + AMP + diphosphate</text>
        <dbReference type="Rhea" id="RHEA:24176"/>
        <dbReference type="Rhea" id="RHEA-COMP:10000"/>
        <dbReference type="Rhea" id="RHEA-COMP:10001"/>
        <dbReference type="Rhea" id="RHEA-COMP:13337"/>
        <dbReference type="Rhea" id="RHEA-COMP:13338"/>
        <dbReference type="Rhea" id="RHEA-COMP:13339"/>
        <dbReference type="Rhea" id="RHEA-COMP:13340"/>
        <dbReference type="ChEBI" id="CHEBI:15378"/>
        <dbReference type="ChEBI" id="CHEBI:29950"/>
        <dbReference type="ChEBI" id="CHEBI:30616"/>
        <dbReference type="ChEBI" id="CHEBI:33019"/>
        <dbReference type="ChEBI" id="CHEBI:33737"/>
        <dbReference type="ChEBI" id="CHEBI:33738"/>
        <dbReference type="ChEBI" id="CHEBI:61963"/>
        <dbReference type="ChEBI" id="CHEBI:65315"/>
        <dbReference type="ChEBI" id="CHEBI:136798"/>
        <dbReference type="ChEBI" id="CHEBI:456215"/>
        <dbReference type="EC" id="2.8.1.4"/>
    </reaction>
</comment>
<keyword evidence="21" id="KW-1185">Reference proteome</keyword>
<comment type="subcellular location">
    <subcellularLocation>
        <location evidence="1 18">Cytoplasm</location>
    </subcellularLocation>
</comment>
<comment type="similarity">
    <text evidence="12 18">Belongs to the ThiI family.</text>
</comment>
<evidence type="ECO:0000256" key="3">
    <source>
        <dbReference type="ARBA" id="ARBA00022555"/>
    </source>
</evidence>
<dbReference type="InterPro" id="IPR020536">
    <property type="entry name" value="ThiI_AANH"/>
</dbReference>
<dbReference type="GO" id="GO:0002937">
    <property type="term" value="P:tRNA 4-thiouridine biosynthesis"/>
    <property type="evidence" value="ECO:0007669"/>
    <property type="project" value="TreeGrafter"/>
</dbReference>
<evidence type="ECO:0000256" key="11">
    <source>
        <dbReference type="ARBA" id="ARBA00058382"/>
    </source>
</evidence>
<keyword evidence="5 18" id="KW-0547">Nucleotide-binding</keyword>
<keyword evidence="2 18" id="KW-0963">Cytoplasm</keyword>
<sequence>MTSPDLVPSTDVVLLRISEIFLKGRNRNHFFSALVRHVRHLLADLEGTAVEAIHLRVMVTHPPALRARVLERLDRAFGTASMSLGTRVEASLDAFFAAAETFLAATPAGESFKLVCKRQDKRFPLSSDDIARELGARLVASTARPVDVHTPDHVIRVEVGRADQDEPSFVFGHTRPGPGGLPITTGGSVGLLLSGGIDSPVAGWSAMRRGCRVVAVYFHSFPYTGDKTKKKVLTLAQRLAAWQGSVPVHVVHFTEVQKALREHAGGRADLGVLMYRRMMLRAASRLALRDELSALVTGDSIGQVASQTVENLGVVEDAASVPVLRPLLTFDKAEIVERAQQIGTYEVSIQPYEDACALFVPKHPATRARVRDLRKVERGLDLEAMAQSLVDGAERIIVEAL</sequence>
<dbReference type="AlphaFoldDB" id="D0LKN2"/>
<dbReference type="OrthoDB" id="9773948at2"/>
<dbReference type="HAMAP" id="MF_00021">
    <property type="entry name" value="ThiI"/>
    <property type="match status" value="1"/>
</dbReference>
<evidence type="ECO:0000256" key="17">
    <source>
        <dbReference type="ARBA" id="ARBA00080570"/>
    </source>
</evidence>
<gene>
    <name evidence="18" type="primary">thiI</name>
    <name evidence="20" type="ordered locus">Hoch_2546</name>
</gene>
<dbReference type="PANTHER" id="PTHR43209:SF1">
    <property type="entry name" value="TRNA SULFURTRANSFERASE"/>
    <property type="match status" value="1"/>
</dbReference>
<evidence type="ECO:0000259" key="19">
    <source>
        <dbReference type="PROSITE" id="PS51165"/>
    </source>
</evidence>
<evidence type="ECO:0000256" key="15">
    <source>
        <dbReference type="ARBA" id="ARBA00075337"/>
    </source>
</evidence>
<keyword evidence="3 18" id="KW-0820">tRNA-binding</keyword>
<dbReference type="Pfam" id="PF02568">
    <property type="entry name" value="ThiI"/>
    <property type="match status" value="1"/>
</dbReference>
<dbReference type="eggNOG" id="COG0301">
    <property type="taxonomic scope" value="Bacteria"/>
</dbReference>
<evidence type="ECO:0000256" key="12">
    <source>
        <dbReference type="ARBA" id="ARBA00061472"/>
    </source>
</evidence>
<keyword evidence="6 18" id="KW-0067">ATP-binding</keyword>
<dbReference type="SUPFAM" id="SSF143437">
    <property type="entry name" value="THUMP domain-like"/>
    <property type="match status" value="1"/>
</dbReference>
<keyword evidence="8 18" id="KW-0784">Thiamine biosynthesis</keyword>
<reference evidence="20 21" key="1">
    <citation type="journal article" date="2010" name="Stand. Genomic Sci.">
        <title>Complete genome sequence of Haliangium ochraceum type strain (SMP-2).</title>
        <authorList>
            <consortium name="US DOE Joint Genome Institute (JGI-PGF)"/>
            <person name="Ivanova N."/>
            <person name="Daum C."/>
            <person name="Lang E."/>
            <person name="Abt B."/>
            <person name="Kopitz M."/>
            <person name="Saunders E."/>
            <person name="Lapidus A."/>
            <person name="Lucas S."/>
            <person name="Glavina Del Rio T."/>
            <person name="Nolan M."/>
            <person name="Tice H."/>
            <person name="Copeland A."/>
            <person name="Cheng J.F."/>
            <person name="Chen F."/>
            <person name="Bruce D."/>
            <person name="Goodwin L."/>
            <person name="Pitluck S."/>
            <person name="Mavromatis K."/>
            <person name="Pati A."/>
            <person name="Mikhailova N."/>
            <person name="Chen A."/>
            <person name="Palaniappan K."/>
            <person name="Land M."/>
            <person name="Hauser L."/>
            <person name="Chang Y.J."/>
            <person name="Jeffries C.D."/>
            <person name="Detter J.C."/>
            <person name="Brettin T."/>
            <person name="Rohde M."/>
            <person name="Goker M."/>
            <person name="Bristow J."/>
            <person name="Markowitz V."/>
            <person name="Eisen J.A."/>
            <person name="Hugenholtz P."/>
            <person name="Kyrpides N.C."/>
            <person name="Klenk H.P."/>
        </authorList>
    </citation>
    <scope>NUCLEOTIDE SEQUENCE [LARGE SCALE GENOMIC DNA]</scope>
    <source>
        <strain evidence="21">DSM 14365 / CIP 107738 / JCM 11303 / AJ 13395 / SMP-2</strain>
    </source>
</reference>
<evidence type="ECO:0000256" key="14">
    <source>
        <dbReference type="ARBA" id="ARBA00071867"/>
    </source>
</evidence>
<organism evidence="20 21">
    <name type="scientific">Haliangium ochraceum (strain DSM 14365 / JCM 11303 / SMP-2)</name>
    <dbReference type="NCBI Taxonomy" id="502025"/>
    <lineage>
        <taxon>Bacteria</taxon>
        <taxon>Pseudomonadati</taxon>
        <taxon>Myxococcota</taxon>
        <taxon>Polyangia</taxon>
        <taxon>Haliangiales</taxon>
        <taxon>Kofleriaceae</taxon>
        <taxon>Haliangium</taxon>
    </lineage>
</organism>
<accession>D0LKN2</accession>
<dbReference type="GO" id="GO:0052837">
    <property type="term" value="P:thiazole biosynthetic process"/>
    <property type="evidence" value="ECO:0007669"/>
    <property type="project" value="TreeGrafter"/>
</dbReference>
<evidence type="ECO:0000256" key="9">
    <source>
        <dbReference type="ARBA" id="ARBA00050570"/>
    </source>
</evidence>
<dbReference type="Pfam" id="PF02926">
    <property type="entry name" value="THUMP"/>
    <property type="match status" value="1"/>
</dbReference>
<evidence type="ECO:0000256" key="1">
    <source>
        <dbReference type="ARBA" id="ARBA00004496"/>
    </source>
</evidence>
<evidence type="ECO:0000256" key="4">
    <source>
        <dbReference type="ARBA" id="ARBA00022679"/>
    </source>
</evidence>
<dbReference type="STRING" id="502025.Hoch_2546"/>
<comment type="catalytic activity">
    <reaction evidence="10 18">
        <text>[ThiS sulfur-carrier protein]-C-terminal Gly-Gly-AMP + S-sulfanyl-L-cysteinyl-[cysteine desulfurase] + AH2 = [ThiS sulfur-carrier protein]-C-terminal-Gly-aminoethanethioate + L-cysteinyl-[cysteine desulfurase] + A + AMP + 2 H(+)</text>
        <dbReference type="Rhea" id="RHEA:43340"/>
        <dbReference type="Rhea" id="RHEA-COMP:12157"/>
        <dbReference type="Rhea" id="RHEA-COMP:12158"/>
        <dbReference type="Rhea" id="RHEA-COMP:12910"/>
        <dbReference type="Rhea" id="RHEA-COMP:19908"/>
        <dbReference type="ChEBI" id="CHEBI:13193"/>
        <dbReference type="ChEBI" id="CHEBI:15378"/>
        <dbReference type="ChEBI" id="CHEBI:17499"/>
        <dbReference type="ChEBI" id="CHEBI:29950"/>
        <dbReference type="ChEBI" id="CHEBI:61963"/>
        <dbReference type="ChEBI" id="CHEBI:90618"/>
        <dbReference type="ChEBI" id="CHEBI:232372"/>
        <dbReference type="ChEBI" id="CHEBI:456215"/>
    </reaction>
</comment>
<dbReference type="InterPro" id="IPR003720">
    <property type="entry name" value="tRNA_STrfase"/>
</dbReference>
<evidence type="ECO:0000256" key="8">
    <source>
        <dbReference type="ARBA" id="ARBA00022977"/>
    </source>
</evidence>
<dbReference type="RefSeq" id="WP_012827688.1">
    <property type="nucleotide sequence ID" value="NC_013440.1"/>
</dbReference>
<dbReference type="GO" id="GO:0000049">
    <property type="term" value="F:tRNA binding"/>
    <property type="evidence" value="ECO:0007669"/>
    <property type="project" value="UniProtKB-UniRule"/>
</dbReference>
<dbReference type="GO" id="GO:0005829">
    <property type="term" value="C:cytosol"/>
    <property type="evidence" value="ECO:0007669"/>
    <property type="project" value="TreeGrafter"/>
</dbReference>
<dbReference type="SMART" id="SM00981">
    <property type="entry name" value="THUMP"/>
    <property type="match status" value="1"/>
</dbReference>
<evidence type="ECO:0000313" key="20">
    <source>
        <dbReference type="EMBL" id="ACY15080.1"/>
    </source>
</evidence>
<protein>
    <recommendedName>
        <fullName evidence="14 18">Probable tRNA sulfurtransferase</fullName>
        <ecNumber evidence="13 18">2.8.1.4</ecNumber>
    </recommendedName>
    <alternativeName>
        <fullName evidence="15 18">Sulfur carrier protein ThiS sulfurtransferase</fullName>
    </alternativeName>
    <alternativeName>
        <fullName evidence="16 18">Thiamine biosynthesis protein ThiI</fullName>
    </alternativeName>
    <alternativeName>
        <fullName evidence="17 18">tRNA 4-thiouridine synthase</fullName>
    </alternativeName>
</protein>
<dbReference type="EC" id="2.8.1.4" evidence="13 18"/>
<dbReference type="GO" id="GO:0009228">
    <property type="term" value="P:thiamine biosynthetic process"/>
    <property type="evidence" value="ECO:0007669"/>
    <property type="project" value="UniProtKB-KW"/>
</dbReference>
<dbReference type="GO" id="GO:0009229">
    <property type="term" value="P:thiamine diphosphate biosynthetic process"/>
    <property type="evidence" value="ECO:0007669"/>
    <property type="project" value="UniProtKB-UniRule"/>
</dbReference>
<evidence type="ECO:0000256" key="13">
    <source>
        <dbReference type="ARBA" id="ARBA00066827"/>
    </source>
</evidence>
<evidence type="ECO:0000256" key="6">
    <source>
        <dbReference type="ARBA" id="ARBA00022840"/>
    </source>
</evidence>
<dbReference type="InterPro" id="IPR050102">
    <property type="entry name" value="tRNA_sulfurtransferase_ThiI"/>
</dbReference>
<dbReference type="PANTHER" id="PTHR43209">
    <property type="entry name" value="TRNA SULFURTRANSFERASE"/>
    <property type="match status" value="1"/>
</dbReference>
<dbReference type="GO" id="GO:0004810">
    <property type="term" value="F:CCA tRNA nucleotidyltransferase activity"/>
    <property type="evidence" value="ECO:0007669"/>
    <property type="project" value="InterPro"/>
</dbReference>
<feature type="binding site" evidence="18">
    <location>
        <begin position="217"/>
        <end position="218"/>
    </location>
    <ligand>
        <name>ATP</name>
        <dbReference type="ChEBI" id="CHEBI:30616"/>
    </ligand>
</feature>
<dbReference type="Proteomes" id="UP000001880">
    <property type="component" value="Chromosome"/>
</dbReference>
<dbReference type="CDD" id="cd01712">
    <property type="entry name" value="PPase_ThiI"/>
    <property type="match status" value="1"/>
</dbReference>
<evidence type="ECO:0000256" key="10">
    <source>
        <dbReference type="ARBA" id="ARBA00052330"/>
    </source>
</evidence>